<proteinExistence type="predicted"/>
<gene>
    <name evidence="1" type="ORF">PM10SUCC1_14720</name>
</gene>
<protein>
    <submittedName>
        <fullName evidence="1">Uncharacterized protein</fullName>
    </submittedName>
</protein>
<accession>A0A9W6GIT2</accession>
<comment type="caution">
    <text evidence="1">The sequence shown here is derived from an EMBL/GenBank/DDBJ whole genome shotgun (WGS) entry which is preliminary data.</text>
</comment>
<dbReference type="RefSeq" id="WP_281834793.1">
    <property type="nucleotide sequence ID" value="NZ_BSDY01000006.1"/>
</dbReference>
<dbReference type="EMBL" id="BSDY01000006">
    <property type="protein sequence ID" value="GLI55958.1"/>
    <property type="molecule type" value="Genomic_DNA"/>
</dbReference>
<evidence type="ECO:0000313" key="1">
    <source>
        <dbReference type="EMBL" id="GLI55958.1"/>
    </source>
</evidence>
<sequence length="83" mass="9401">MTKSLTPVDIALANFINTPIGKEVTFIKLLPSNVLADYSDESIRGYSTAFTNKVRNLYANKIEILDKDKKINGKTYYKIIFPL</sequence>
<organism evidence="1 2">
    <name type="scientific">Propionigenium maris DSM 9537</name>
    <dbReference type="NCBI Taxonomy" id="1123000"/>
    <lineage>
        <taxon>Bacteria</taxon>
        <taxon>Fusobacteriati</taxon>
        <taxon>Fusobacteriota</taxon>
        <taxon>Fusobacteriia</taxon>
        <taxon>Fusobacteriales</taxon>
        <taxon>Fusobacteriaceae</taxon>
        <taxon>Propionigenium</taxon>
    </lineage>
</organism>
<reference evidence="1" key="1">
    <citation type="submission" date="2022-12" db="EMBL/GenBank/DDBJ databases">
        <title>Reference genome sequencing for broad-spectrum identification of bacterial and archaeal isolates by mass spectrometry.</title>
        <authorList>
            <person name="Sekiguchi Y."/>
            <person name="Tourlousse D.M."/>
        </authorList>
    </citation>
    <scope>NUCLEOTIDE SEQUENCE</scope>
    <source>
        <strain evidence="1">10succ1</strain>
    </source>
</reference>
<dbReference type="AlphaFoldDB" id="A0A9W6GIT2"/>
<keyword evidence="2" id="KW-1185">Reference proteome</keyword>
<evidence type="ECO:0000313" key="2">
    <source>
        <dbReference type="Proteomes" id="UP001144471"/>
    </source>
</evidence>
<dbReference type="Proteomes" id="UP001144471">
    <property type="component" value="Unassembled WGS sequence"/>
</dbReference>
<name>A0A9W6GIT2_9FUSO</name>